<keyword evidence="3" id="KW-1185">Reference proteome</keyword>
<comment type="caution">
    <text evidence="2">The sequence shown here is derived from an EMBL/GenBank/DDBJ whole genome shotgun (WGS) entry which is preliminary data.</text>
</comment>
<dbReference type="RefSeq" id="WP_304420113.1">
    <property type="nucleotide sequence ID" value="NZ_JANCMU010000001.1"/>
</dbReference>
<feature type="chain" id="PRO_5040799525" description="Lipoprotein" evidence="1">
    <location>
        <begin position="22"/>
        <end position="263"/>
    </location>
</feature>
<dbReference type="AlphaFoldDB" id="A0A9X4MZT4"/>
<keyword evidence="1" id="KW-0732">Signal</keyword>
<evidence type="ECO:0000256" key="1">
    <source>
        <dbReference type="SAM" id="SignalP"/>
    </source>
</evidence>
<sequence>MKNLCLILFSLVFVFSCKNDANSFGNHADYAIQSTEKGKILLRFKPEIGSKTSTMMRFEINPEGILPNLDSELIADFNMRVASVEDSVNICHVDFQRFRMTTNIMGAKVKYDSQSDENSLPAALTSELEKFLGKKAIMQVDTLAQVRSVKIDEEEKVENNTNFEMDGQFISFPVEAMGVGDSWVVNKKVSSIGDVGIKYTVDKISDDEVVIQVDSGENQNDARLIKGQYLMDRKSGFIKRGDLNIKDSAKKLTINLSLESTIE</sequence>
<gene>
    <name evidence="2" type="ORF">NMK71_03770</name>
</gene>
<evidence type="ECO:0000313" key="3">
    <source>
        <dbReference type="Proteomes" id="UP001152599"/>
    </source>
</evidence>
<name>A0A9X4MZT4_9FLAO</name>
<evidence type="ECO:0008006" key="4">
    <source>
        <dbReference type="Google" id="ProtNLM"/>
    </source>
</evidence>
<organism evidence="2 3">
    <name type="scientific">Profundicola chukchiensis</name>
    <dbReference type="NCBI Taxonomy" id="2961959"/>
    <lineage>
        <taxon>Bacteria</taxon>
        <taxon>Pseudomonadati</taxon>
        <taxon>Bacteroidota</taxon>
        <taxon>Flavobacteriia</taxon>
        <taxon>Flavobacteriales</taxon>
        <taxon>Weeksellaceae</taxon>
        <taxon>Profundicola</taxon>
    </lineage>
</organism>
<evidence type="ECO:0000313" key="2">
    <source>
        <dbReference type="EMBL" id="MDG4945521.1"/>
    </source>
</evidence>
<proteinExistence type="predicted"/>
<feature type="signal peptide" evidence="1">
    <location>
        <begin position="1"/>
        <end position="21"/>
    </location>
</feature>
<dbReference type="PROSITE" id="PS51257">
    <property type="entry name" value="PROKAR_LIPOPROTEIN"/>
    <property type="match status" value="1"/>
</dbReference>
<dbReference type="EMBL" id="JANCMU010000001">
    <property type="protein sequence ID" value="MDG4945521.1"/>
    <property type="molecule type" value="Genomic_DNA"/>
</dbReference>
<accession>A0A9X4MZT4</accession>
<protein>
    <recommendedName>
        <fullName evidence="4">Lipoprotein</fullName>
    </recommendedName>
</protein>
<dbReference type="Proteomes" id="UP001152599">
    <property type="component" value="Unassembled WGS sequence"/>
</dbReference>
<reference evidence="2" key="1">
    <citation type="submission" date="2022-07" db="EMBL/GenBank/DDBJ databases">
        <title>Description and genome-wide analysis of Profundicola chukchiensis gen. nov., sp. nov., marine bacteria isolated from bottom sediments of the Chukchi Sea.</title>
        <authorList>
            <person name="Romanenko L."/>
            <person name="Otstavnykh N."/>
            <person name="Kurilenko V."/>
            <person name="Eremeev V."/>
            <person name="Velansky P."/>
            <person name="Mikhailov V."/>
            <person name="Isaeva M."/>
        </authorList>
    </citation>
    <scope>NUCLEOTIDE SEQUENCE</scope>
    <source>
        <strain evidence="2">KMM 9713</strain>
    </source>
</reference>